<evidence type="ECO:0000256" key="2">
    <source>
        <dbReference type="SAM" id="Phobius"/>
    </source>
</evidence>
<feature type="transmembrane region" description="Helical" evidence="2">
    <location>
        <begin position="116"/>
        <end position="134"/>
    </location>
</feature>
<keyword evidence="4" id="KW-1185">Reference proteome</keyword>
<gene>
    <name evidence="3" type="ORF">L0P57_09995</name>
</gene>
<protein>
    <recommendedName>
        <fullName evidence="5">YcxB family protein</fullName>
    </recommendedName>
</protein>
<dbReference type="EMBL" id="JAKNHQ010000013">
    <property type="protein sequence ID" value="MCG4611258.1"/>
    <property type="molecule type" value="Genomic_DNA"/>
</dbReference>
<proteinExistence type="predicted"/>
<reference evidence="3 4" key="1">
    <citation type="submission" date="2022-01" db="EMBL/GenBank/DDBJ databases">
        <title>Collection of gut derived symbiotic bacterial strains cultured from healthy donors.</title>
        <authorList>
            <person name="Lin H."/>
            <person name="Kohout C."/>
            <person name="Waligurski E."/>
            <person name="Pamer E.G."/>
        </authorList>
    </citation>
    <scope>NUCLEOTIDE SEQUENCE [LARGE SCALE GENOMIC DNA]</scope>
    <source>
        <strain evidence="3 4">DFI.7.58</strain>
    </source>
</reference>
<evidence type="ECO:0000313" key="3">
    <source>
        <dbReference type="EMBL" id="MCG4611258.1"/>
    </source>
</evidence>
<feature type="region of interest" description="Disordered" evidence="1">
    <location>
        <begin position="1"/>
        <end position="40"/>
    </location>
</feature>
<name>A0ABS9MKD5_9FIRM</name>
<evidence type="ECO:0000256" key="1">
    <source>
        <dbReference type="SAM" id="MobiDB-lite"/>
    </source>
</evidence>
<accession>A0ABS9MKD5</accession>
<evidence type="ECO:0008006" key="5">
    <source>
        <dbReference type="Google" id="ProtNLM"/>
    </source>
</evidence>
<comment type="caution">
    <text evidence="3">The sequence shown here is derived from an EMBL/GenBank/DDBJ whole genome shotgun (WGS) entry which is preliminary data.</text>
</comment>
<feature type="compositionally biased region" description="Acidic residues" evidence="1">
    <location>
        <begin position="23"/>
        <end position="37"/>
    </location>
</feature>
<feature type="transmembrane region" description="Helical" evidence="2">
    <location>
        <begin position="92"/>
        <end position="110"/>
    </location>
</feature>
<keyword evidence="2" id="KW-0812">Transmembrane</keyword>
<dbReference type="Proteomes" id="UP001298681">
    <property type="component" value="Unassembled WGS sequence"/>
</dbReference>
<keyword evidence="2" id="KW-0472">Membrane</keyword>
<organism evidence="3 4">
    <name type="scientific">Anaeromassilibacillus senegalensis</name>
    <dbReference type="NCBI Taxonomy" id="1673717"/>
    <lineage>
        <taxon>Bacteria</taxon>
        <taxon>Bacillati</taxon>
        <taxon>Bacillota</taxon>
        <taxon>Clostridia</taxon>
        <taxon>Eubacteriales</taxon>
        <taxon>Acutalibacteraceae</taxon>
        <taxon>Anaeromassilibacillus</taxon>
    </lineage>
</organism>
<evidence type="ECO:0000313" key="4">
    <source>
        <dbReference type="Proteomes" id="UP001298681"/>
    </source>
</evidence>
<keyword evidence="2" id="KW-1133">Transmembrane helix</keyword>
<sequence>MKDFTKENEETAQPPEPQGVEAPEPEFLEDEEQEEAVQWDGSDAEIVSEGADQEYKDTITGVKLSYVLTEEEIRTCMRGTQFGKRRKRRMRIELVVFSALLLGFLVFFFLKRNPDNLFFATVCAAMIFIMIFLPDIRIKQDAKRNANGKEICMEIYPHKIEMGRGENQWEIPLDGSCKSAIYQKNIVVYFKGDDMVILPMRCVEPSVLPEVRAMIQAGTQPRED</sequence>
<dbReference type="RefSeq" id="WP_087234938.1">
    <property type="nucleotide sequence ID" value="NZ_JAKNHQ010000013.1"/>
</dbReference>